<keyword evidence="4" id="KW-1185">Reference proteome</keyword>
<feature type="transmembrane region" description="Helical" evidence="1">
    <location>
        <begin position="7"/>
        <end position="25"/>
    </location>
</feature>
<reference evidence="3 4" key="1">
    <citation type="submission" date="2021-06" db="EMBL/GenBank/DDBJ databases">
        <title>Actinoplanes lichenicola sp. nov., and Actinoplanes ovalisporus sp. nov., isolated from lichen in Thailand.</title>
        <authorList>
            <person name="Saeng-In P."/>
            <person name="Kanchanasin P."/>
            <person name="Yuki M."/>
            <person name="Kudo T."/>
            <person name="Ohkuma M."/>
            <person name="Phongsopitanun W."/>
            <person name="Tanasupawat S."/>
        </authorList>
    </citation>
    <scope>NUCLEOTIDE SEQUENCE [LARGE SCALE GENOMIC DNA]</scope>
    <source>
        <strain evidence="3 4">NBRC 110975</strain>
    </source>
</reference>
<feature type="domain" description="GGDEF" evidence="2">
    <location>
        <begin position="265"/>
        <end position="389"/>
    </location>
</feature>
<organism evidence="3 4">
    <name type="scientific">Paractinoplanes bogorensis</name>
    <dbReference type="NCBI Taxonomy" id="1610840"/>
    <lineage>
        <taxon>Bacteria</taxon>
        <taxon>Bacillati</taxon>
        <taxon>Actinomycetota</taxon>
        <taxon>Actinomycetes</taxon>
        <taxon>Micromonosporales</taxon>
        <taxon>Micromonosporaceae</taxon>
        <taxon>Paractinoplanes</taxon>
    </lineage>
</organism>
<dbReference type="Proteomes" id="UP001519654">
    <property type="component" value="Unassembled WGS sequence"/>
</dbReference>
<accession>A0ABS5Z2K5</accession>
<dbReference type="CDD" id="cd01949">
    <property type="entry name" value="GGDEF"/>
    <property type="match status" value="1"/>
</dbReference>
<dbReference type="InterPro" id="IPR043128">
    <property type="entry name" value="Rev_trsase/Diguanyl_cyclase"/>
</dbReference>
<dbReference type="NCBIfam" id="TIGR00254">
    <property type="entry name" value="GGDEF"/>
    <property type="match status" value="1"/>
</dbReference>
<dbReference type="PANTHER" id="PTHR44757:SF2">
    <property type="entry name" value="BIOFILM ARCHITECTURE MAINTENANCE PROTEIN MBAA"/>
    <property type="match status" value="1"/>
</dbReference>
<sequence>MRGDGPYALTTATGVLTGLLLLRLAEFRTGRLVPAWVDLLELAGAAAMLSMAAKMDPVLGVAFFSLLSRAATGRLRRLLPLLAGYLVVFTAGSLLLHIPALYGAYGGMVIVPLLVFGMRLLLLRLRAEQQKHTRMIGEVLSRLPLPVLVTGSEGEVLLTNPAATELIGPLDELRATLSDGTPVDPRRMRPGESGLELRLTRGDSQVLQVVAETVLTEHGTIVALQDVTAQRGYEERLEYVAYHDSLTGLPNRAQLWRRLAEVADRPYSMLLVDLDGFKQVNDTLGHLAGDELLCFVAERLRAACGPTATVARLGGDEFAVLLPDADEHAARTVADAVRSSFHQDVHLTTGPVRVGGSLGTAVATPNCTPDEVLATADAAMYANKHARLP</sequence>
<dbReference type="PROSITE" id="PS50887">
    <property type="entry name" value="GGDEF"/>
    <property type="match status" value="1"/>
</dbReference>
<dbReference type="SMART" id="SM00267">
    <property type="entry name" value="GGDEF"/>
    <property type="match status" value="1"/>
</dbReference>
<protein>
    <submittedName>
        <fullName evidence="3">GGDEF domain-containing protein</fullName>
    </submittedName>
</protein>
<dbReference type="Gene3D" id="3.30.70.270">
    <property type="match status" value="1"/>
</dbReference>
<gene>
    <name evidence="3" type="ORF">KOI35_41095</name>
</gene>
<name>A0ABS5Z2K5_9ACTN</name>
<evidence type="ECO:0000313" key="3">
    <source>
        <dbReference type="EMBL" id="MBU2669926.1"/>
    </source>
</evidence>
<proteinExistence type="predicted"/>
<feature type="transmembrane region" description="Helical" evidence="1">
    <location>
        <begin position="78"/>
        <end position="98"/>
    </location>
</feature>
<dbReference type="InterPro" id="IPR000160">
    <property type="entry name" value="GGDEF_dom"/>
</dbReference>
<keyword evidence="1" id="KW-1133">Transmembrane helix</keyword>
<dbReference type="PANTHER" id="PTHR44757">
    <property type="entry name" value="DIGUANYLATE CYCLASE DGCP"/>
    <property type="match status" value="1"/>
</dbReference>
<comment type="caution">
    <text evidence="3">The sequence shown here is derived from an EMBL/GenBank/DDBJ whole genome shotgun (WGS) entry which is preliminary data.</text>
</comment>
<dbReference type="InterPro" id="IPR029787">
    <property type="entry name" value="Nucleotide_cyclase"/>
</dbReference>
<evidence type="ECO:0000256" key="1">
    <source>
        <dbReference type="SAM" id="Phobius"/>
    </source>
</evidence>
<feature type="transmembrane region" description="Helical" evidence="1">
    <location>
        <begin position="104"/>
        <end position="125"/>
    </location>
</feature>
<evidence type="ECO:0000259" key="2">
    <source>
        <dbReference type="PROSITE" id="PS50887"/>
    </source>
</evidence>
<keyword evidence="1" id="KW-0812">Transmembrane</keyword>
<keyword evidence="1" id="KW-0472">Membrane</keyword>
<dbReference type="InterPro" id="IPR052155">
    <property type="entry name" value="Biofilm_reg_signaling"/>
</dbReference>
<dbReference type="Gene3D" id="3.30.450.20">
    <property type="entry name" value="PAS domain"/>
    <property type="match status" value="1"/>
</dbReference>
<feature type="transmembrane region" description="Helical" evidence="1">
    <location>
        <begin position="45"/>
        <end position="66"/>
    </location>
</feature>
<dbReference type="EMBL" id="JAHKKG010000016">
    <property type="protein sequence ID" value="MBU2669926.1"/>
    <property type="molecule type" value="Genomic_DNA"/>
</dbReference>
<dbReference type="Pfam" id="PF00990">
    <property type="entry name" value="GGDEF"/>
    <property type="match status" value="1"/>
</dbReference>
<evidence type="ECO:0000313" key="4">
    <source>
        <dbReference type="Proteomes" id="UP001519654"/>
    </source>
</evidence>
<dbReference type="SUPFAM" id="SSF55073">
    <property type="entry name" value="Nucleotide cyclase"/>
    <property type="match status" value="1"/>
</dbReference>